<proteinExistence type="predicted"/>
<gene>
    <name evidence="2" type="ORF">ACFP2T_31280</name>
</gene>
<keyword evidence="1" id="KW-0812">Transmembrane</keyword>
<protein>
    <submittedName>
        <fullName evidence="2">Uncharacterized protein</fullName>
    </submittedName>
</protein>
<evidence type="ECO:0000313" key="3">
    <source>
        <dbReference type="Proteomes" id="UP001596203"/>
    </source>
</evidence>
<keyword evidence="1" id="KW-0472">Membrane</keyword>
<comment type="caution">
    <text evidence="2">The sequence shown here is derived from an EMBL/GenBank/DDBJ whole genome shotgun (WGS) entry which is preliminary data.</text>
</comment>
<name>A0ABW1KIP4_9ACTN</name>
<sequence>MAENLLTITGIRRGGFMGTQDISTSEFWTGIGINTYFFAGAVLLVATTVSYARRSREGWQGRSLDPSR</sequence>
<accession>A0ABW1KIP4</accession>
<evidence type="ECO:0000256" key="1">
    <source>
        <dbReference type="SAM" id="Phobius"/>
    </source>
</evidence>
<keyword evidence="1" id="KW-1133">Transmembrane helix</keyword>
<evidence type="ECO:0000313" key="2">
    <source>
        <dbReference type="EMBL" id="MFC6020643.1"/>
    </source>
</evidence>
<organism evidence="2 3">
    <name type="scientific">Plantactinospora solaniradicis</name>
    <dbReference type="NCBI Taxonomy" id="1723736"/>
    <lineage>
        <taxon>Bacteria</taxon>
        <taxon>Bacillati</taxon>
        <taxon>Actinomycetota</taxon>
        <taxon>Actinomycetes</taxon>
        <taxon>Micromonosporales</taxon>
        <taxon>Micromonosporaceae</taxon>
        <taxon>Plantactinospora</taxon>
    </lineage>
</organism>
<feature type="transmembrane region" description="Helical" evidence="1">
    <location>
        <begin position="27"/>
        <end position="52"/>
    </location>
</feature>
<dbReference type="RefSeq" id="WP_377428110.1">
    <property type="nucleotide sequence ID" value="NZ_JBHSPR010000033.1"/>
</dbReference>
<dbReference type="Proteomes" id="UP001596203">
    <property type="component" value="Unassembled WGS sequence"/>
</dbReference>
<reference evidence="3" key="1">
    <citation type="journal article" date="2019" name="Int. J. Syst. Evol. Microbiol.">
        <title>The Global Catalogue of Microorganisms (GCM) 10K type strain sequencing project: providing services to taxonomists for standard genome sequencing and annotation.</title>
        <authorList>
            <consortium name="The Broad Institute Genomics Platform"/>
            <consortium name="The Broad Institute Genome Sequencing Center for Infectious Disease"/>
            <person name="Wu L."/>
            <person name="Ma J."/>
        </authorList>
    </citation>
    <scope>NUCLEOTIDE SEQUENCE [LARGE SCALE GENOMIC DNA]</scope>
    <source>
        <strain evidence="3">ZS-35-S2</strain>
    </source>
</reference>
<keyword evidence="3" id="KW-1185">Reference proteome</keyword>
<dbReference type="EMBL" id="JBHSPR010000033">
    <property type="protein sequence ID" value="MFC6020643.1"/>
    <property type="molecule type" value="Genomic_DNA"/>
</dbReference>